<proteinExistence type="inferred from homology"/>
<feature type="transmembrane region" description="Helical" evidence="10">
    <location>
        <begin position="124"/>
        <end position="146"/>
    </location>
</feature>
<evidence type="ECO:0000256" key="9">
    <source>
        <dbReference type="ARBA" id="ARBA00023136"/>
    </source>
</evidence>
<keyword evidence="5" id="KW-0645">Protease</keyword>
<evidence type="ECO:0000313" key="12">
    <source>
        <dbReference type="Proteomes" id="UP000569951"/>
    </source>
</evidence>
<dbReference type="GO" id="GO:0006508">
    <property type="term" value="P:proteolysis"/>
    <property type="evidence" value="ECO:0007669"/>
    <property type="project" value="UniProtKB-KW"/>
</dbReference>
<evidence type="ECO:0000313" key="11">
    <source>
        <dbReference type="EMBL" id="MBB6099333.1"/>
    </source>
</evidence>
<dbReference type="GO" id="GO:0005886">
    <property type="term" value="C:plasma membrane"/>
    <property type="evidence" value="ECO:0007669"/>
    <property type="project" value="UniProtKB-SubCell"/>
</dbReference>
<dbReference type="InterPro" id="IPR023596">
    <property type="entry name" value="Peptidase_PrsW_arch/bac"/>
</dbReference>
<reference evidence="11 12" key="1">
    <citation type="submission" date="2020-08" db="EMBL/GenBank/DDBJ databases">
        <title>Genomic Encyclopedia of Type Strains, Phase IV (KMG-IV): sequencing the most valuable type-strain genomes for metagenomic binning, comparative biology and taxonomic classification.</title>
        <authorList>
            <person name="Goeker M."/>
        </authorList>
    </citation>
    <scope>NUCLEOTIDE SEQUENCE [LARGE SCALE GENOMIC DNA]</scope>
    <source>
        <strain evidence="11 12">DSM 21458</strain>
    </source>
</reference>
<comment type="similarity">
    <text evidence="2">Belongs to the protease PrsW family.</text>
</comment>
<gene>
    <name evidence="11" type="ORF">HNR42_002774</name>
</gene>
<accession>A0A841I236</accession>
<dbReference type="Pfam" id="PF13367">
    <property type="entry name" value="PrsW-protease"/>
    <property type="match status" value="1"/>
</dbReference>
<dbReference type="InterPro" id="IPR026898">
    <property type="entry name" value="PrsW"/>
</dbReference>
<dbReference type="RefSeq" id="WP_183988091.1">
    <property type="nucleotide sequence ID" value="NZ_JACHHG010000011.1"/>
</dbReference>
<evidence type="ECO:0000256" key="5">
    <source>
        <dbReference type="ARBA" id="ARBA00022670"/>
    </source>
</evidence>
<dbReference type="GO" id="GO:0008233">
    <property type="term" value="F:peptidase activity"/>
    <property type="evidence" value="ECO:0007669"/>
    <property type="project" value="UniProtKB-KW"/>
</dbReference>
<protein>
    <recommendedName>
        <fullName evidence="3">Protease PrsW</fullName>
    </recommendedName>
</protein>
<evidence type="ECO:0000256" key="6">
    <source>
        <dbReference type="ARBA" id="ARBA00022692"/>
    </source>
</evidence>
<dbReference type="Proteomes" id="UP000569951">
    <property type="component" value="Unassembled WGS sequence"/>
</dbReference>
<comment type="caution">
    <text evidence="11">The sequence shown here is derived from an EMBL/GenBank/DDBJ whole genome shotgun (WGS) entry which is preliminary data.</text>
</comment>
<name>A0A841I236_9DEIO</name>
<keyword evidence="12" id="KW-1185">Reference proteome</keyword>
<keyword evidence="4" id="KW-1003">Cell membrane</keyword>
<sequence length="231" mass="26350">MLQFLALLALSLIPVAFWFWFFERLDPDPEPRRLLLRTFFYGAMAFVLAALFEFSLRSFFSSLIVLYALSGIIEEAVKYLAASTIYRDKHFDLPSDGLVYAATAALGFAFLENLLYGLRYGLEVALLRGVLTTLGHVLFAMPWGFAMAVKKFEGKRGVIQRWLGLSMVLHAAFNLVLLQQFSVWMVVPMALLLLVMILLTRNFYRMTELPLNDSRHRQQKVSPRTDALGEP</sequence>
<evidence type="ECO:0000256" key="3">
    <source>
        <dbReference type="ARBA" id="ARBA00018997"/>
    </source>
</evidence>
<feature type="transmembrane region" description="Helical" evidence="10">
    <location>
        <begin position="34"/>
        <end position="52"/>
    </location>
</feature>
<feature type="transmembrane region" description="Helical" evidence="10">
    <location>
        <begin position="183"/>
        <end position="204"/>
    </location>
</feature>
<dbReference type="PANTHER" id="PTHR36844:SF1">
    <property type="entry name" value="PROTEASE PRSW"/>
    <property type="match status" value="1"/>
</dbReference>
<evidence type="ECO:0000256" key="4">
    <source>
        <dbReference type="ARBA" id="ARBA00022475"/>
    </source>
</evidence>
<dbReference type="PIRSF" id="PIRSF016933">
    <property type="entry name" value="PrsW"/>
    <property type="match status" value="1"/>
</dbReference>
<evidence type="ECO:0000256" key="8">
    <source>
        <dbReference type="ARBA" id="ARBA00022989"/>
    </source>
</evidence>
<feature type="transmembrane region" description="Helical" evidence="10">
    <location>
        <begin position="98"/>
        <end position="118"/>
    </location>
</feature>
<evidence type="ECO:0000256" key="7">
    <source>
        <dbReference type="ARBA" id="ARBA00022801"/>
    </source>
</evidence>
<dbReference type="AlphaFoldDB" id="A0A841I236"/>
<evidence type="ECO:0000256" key="1">
    <source>
        <dbReference type="ARBA" id="ARBA00004651"/>
    </source>
</evidence>
<evidence type="ECO:0000256" key="10">
    <source>
        <dbReference type="SAM" id="Phobius"/>
    </source>
</evidence>
<keyword evidence="6 10" id="KW-0812">Transmembrane</keyword>
<feature type="transmembrane region" description="Helical" evidence="10">
    <location>
        <begin position="6"/>
        <end position="22"/>
    </location>
</feature>
<keyword evidence="9 10" id="KW-0472">Membrane</keyword>
<keyword evidence="8 10" id="KW-1133">Transmembrane helix</keyword>
<dbReference type="EMBL" id="JACHHG010000011">
    <property type="protein sequence ID" value="MBB6099333.1"/>
    <property type="molecule type" value="Genomic_DNA"/>
</dbReference>
<dbReference type="PANTHER" id="PTHR36844">
    <property type="entry name" value="PROTEASE PRSW"/>
    <property type="match status" value="1"/>
</dbReference>
<evidence type="ECO:0000256" key="2">
    <source>
        <dbReference type="ARBA" id="ARBA00009165"/>
    </source>
</evidence>
<organism evidence="11 12">
    <name type="scientific">Deinobacterium chartae</name>
    <dbReference type="NCBI Taxonomy" id="521158"/>
    <lineage>
        <taxon>Bacteria</taxon>
        <taxon>Thermotogati</taxon>
        <taxon>Deinococcota</taxon>
        <taxon>Deinococci</taxon>
        <taxon>Deinococcales</taxon>
        <taxon>Deinococcaceae</taxon>
        <taxon>Deinobacterium</taxon>
    </lineage>
</organism>
<comment type="subcellular location">
    <subcellularLocation>
        <location evidence="1">Cell membrane</location>
        <topology evidence="1">Multi-pass membrane protein</topology>
    </subcellularLocation>
</comment>
<keyword evidence="7" id="KW-0378">Hydrolase</keyword>